<comment type="caution">
    <text evidence="1">The sequence shown here is derived from an EMBL/GenBank/DDBJ whole genome shotgun (WGS) entry which is preliminary data.</text>
</comment>
<dbReference type="OrthoDB" id="9804010at2"/>
<dbReference type="PANTHER" id="PTHR34352">
    <property type="entry name" value="PROTEIN YHFA"/>
    <property type="match status" value="1"/>
</dbReference>
<dbReference type="InterPro" id="IPR015946">
    <property type="entry name" value="KH_dom-like_a/b"/>
</dbReference>
<dbReference type="Pfam" id="PF02566">
    <property type="entry name" value="OsmC"/>
    <property type="match status" value="1"/>
</dbReference>
<dbReference type="RefSeq" id="WP_105051857.1">
    <property type="nucleotide sequence ID" value="NZ_BMYG01000003.1"/>
</dbReference>
<dbReference type="AlphaFoldDB" id="A0A2S7UUH1"/>
<evidence type="ECO:0000313" key="2">
    <source>
        <dbReference type="Proteomes" id="UP000239007"/>
    </source>
</evidence>
<reference evidence="1 2" key="1">
    <citation type="submission" date="2016-12" db="EMBL/GenBank/DDBJ databases">
        <title>Diversity of luminous bacteria.</title>
        <authorList>
            <person name="Yoshizawa S."/>
            <person name="Kogure K."/>
        </authorList>
    </citation>
    <scope>NUCLEOTIDE SEQUENCE [LARGE SCALE GENOMIC DNA]</scope>
    <source>
        <strain evidence="1 2">SA4-48</strain>
    </source>
</reference>
<dbReference type="Proteomes" id="UP000239007">
    <property type="component" value="Unassembled WGS sequence"/>
</dbReference>
<keyword evidence="2" id="KW-1185">Reference proteome</keyword>
<gene>
    <name evidence="1" type="ORF">BTO11_06620</name>
</gene>
<name>A0A2S7UUH1_9GAMM</name>
<dbReference type="PANTHER" id="PTHR34352:SF1">
    <property type="entry name" value="PROTEIN YHFA"/>
    <property type="match status" value="1"/>
</dbReference>
<evidence type="ECO:0008006" key="3">
    <source>
        <dbReference type="Google" id="ProtNLM"/>
    </source>
</evidence>
<dbReference type="InterPro" id="IPR003718">
    <property type="entry name" value="OsmC/Ohr_fam"/>
</dbReference>
<accession>A0A2S7UUH1</accession>
<proteinExistence type="predicted"/>
<dbReference type="InterPro" id="IPR036102">
    <property type="entry name" value="OsmC/Ohrsf"/>
</dbReference>
<dbReference type="NCBIfam" id="NF008009">
    <property type="entry name" value="PRK10738.1"/>
    <property type="match status" value="1"/>
</dbReference>
<protein>
    <recommendedName>
        <fullName evidence="3">Osmotically inducible protein OsmC</fullName>
    </recommendedName>
</protein>
<organism evidence="1 2">
    <name type="scientific">Psychrosphaera saromensis</name>
    <dbReference type="NCBI Taxonomy" id="716813"/>
    <lineage>
        <taxon>Bacteria</taxon>
        <taxon>Pseudomonadati</taxon>
        <taxon>Pseudomonadota</taxon>
        <taxon>Gammaproteobacteria</taxon>
        <taxon>Alteromonadales</taxon>
        <taxon>Pseudoalteromonadaceae</taxon>
        <taxon>Psychrosphaera</taxon>
    </lineage>
</organism>
<dbReference type="EMBL" id="MSCH01000003">
    <property type="protein sequence ID" value="PQJ53375.1"/>
    <property type="molecule type" value="Genomic_DNA"/>
</dbReference>
<dbReference type="Gene3D" id="2.20.25.10">
    <property type="match status" value="1"/>
</dbReference>
<evidence type="ECO:0000313" key="1">
    <source>
        <dbReference type="EMBL" id="PQJ53375.1"/>
    </source>
</evidence>
<sequence length="134" mass="14444">MKAKVSWVDGMAFIGHSETGHKVVIDGDREGGAPSPMEMVLMSVGSCSAIDVVSILEKARQKIQNVDVELSAERAETIPKVFTSIHLNFVVTGTDVAEKHVERAVALSADKYCSVAKMLENAATITHSFEIKQA</sequence>
<dbReference type="Gene3D" id="3.30.300.20">
    <property type="match status" value="1"/>
</dbReference>
<dbReference type="SUPFAM" id="SSF82784">
    <property type="entry name" value="OsmC-like"/>
    <property type="match status" value="1"/>
</dbReference>